<dbReference type="AlphaFoldDB" id="A0A5J5EZX7"/>
<proteinExistence type="predicted"/>
<reference evidence="2 3" key="1">
    <citation type="submission" date="2019-09" db="EMBL/GenBank/DDBJ databases">
        <title>Draft genome of the ectomycorrhizal ascomycete Sphaerosporella brunnea.</title>
        <authorList>
            <consortium name="DOE Joint Genome Institute"/>
            <person name="Benucci G.M."/>
            <person name="Marozzi G."/>
            <person name="Antonielli L."/>
            <person name="Sanchez S."/>
            <person name="Marco P."/>
            <person name="Wang X."/>
            <person name="Falini L.B."/>
            <person name="Barry K."/>
            <person name="Haridas S."/>
            <person name="Lipzen A."/>
            <person name="Labutti K."/>
            <person name="Grigoriev I.V."/>
            <person name="Murat C."/>
            <person name="Martin F."/>
            <person name="Albertini E."/>
            <person name="Donnini D."/>
            <person name="Bonito G."/>
        </authorList>
    </citation>
    <scope>NUCLEOTIDE SEQUENCE [LARGE SCALE GENOMIC DNA]</scope>
    <source>
        <strain evidence="2 3">Sb_GMNB300</strain>
    </source>
</reference>
<feature type="region of interest" description="Disordered" evidence="1">
    <location>
        <begin position="72"/>
        <end position="99"/>
    </location>
</feature>
<accession>A0A5J5EZX7</accession>
<feature type="compositionally biased region" description="Low complexity" evidence="1">
    <location>
        <begin position="1"/>
        <end position="14"/>
    </location>
</feature>
<comment type="caution">
    <text evidence="2">The sequence shown here is derived from an EMBL/GenBank/DDBJ whole genome shotgun (WGS) entry which is preliminary data.</text>
</comment>
<organism evidence="2 3">
    <name type="scientific">Sphaerosporella brunnea</name>
    <dbReference type="NCBI Taxonomy" id="1250544"/>
    <lineage>
        <taxon>Eukaryota</taxon>
        <taxon>Fungi</taxon>
        <taxon>Dikarya</taxon>
        <taxon>Ascomycota</taxon>
        <taxon>Pezizomycotina</taxon>
        <taxon>Pezizomycetes</taxon>
        <taxon>Pezizales</taxon>
        <taxon>Pyronemataceae</taxon>
        <taxon>Sphaerosporella</taxon>
    </lineage>
</organism>
<evidence type="ECO:0000313" key="3">
    <source>
        <dbReference type="Proteomes" id="UP000326924"/>
    </source>
</evidence>
<dbReference type="Proteomes" id="UP000326924">
    <property type="component" value="Unassembled WGS sequence"/>
</dbReference>
<dbReference type="InParanoid" id="A0A5J5EZX7"/>
<protein>
    <submittedName>
        <fullName evidence="2">Uncharacterized protein</fullName>
    </submittedName>
</protein>
<feature type="compositionally biased region" description="Basic and acidic residues" evidence="1">
    <location>
        <begin position="140"/>
        <end position="153"/>
    </location>
</feature>
<name>A0A5J5EZX7_9PEZI</name>
<evidence type="ECO:0000256" key="1">
    <source>
        <dbReference type="SAM" id="MobiDB-lite"/>
    </source>
</evidence>
<dbReference type="EMBL" id="VXIS01000073">
    <property type="protein sequence ID" value="KAA8908004.1"/>
    <property type="molecule type" value="Genomic_DNA"/>
</dbReference>
<feature type="region of interest" description="Disordered" evidence="1">
    <location>
        <begin position="116"/>
        <end position="153"/>
    </location>
</feature>
<gene>
    <name evidence="2" type="ORF">FN846DRAFT_1012058</name>
</gene>
<sequence>MPPSASSIAAAPTPAERRFSAASPGSPLPVTPARPNLKFNIERLSPDELSSPLAPSICRTPLPLRATVTSTHHAIDKPAPPKTPAAKTPVKGPVKTTIPAPPAAAEQMYTAMTPSAKQADDLLEVPETPPEVHTCPARLESGDEMKRESSPEL</sequence>
<feature type="region of interest" description="Disordered" evidence="1">
    <location>
        <begin position="1"/>
        <end position="34"/>
    </location>
</feature>
<evidence type="ECO:0000313" key="2">
    <source>
        <dbReference type="EMBL" id="KAA8908004.1"/>
    </source>
</evidence>
<keyword evidence="3" id="KW-1185">Reference proteome</keyword>